<keyword evidence="3 6" id="KW-1133">Transmembrane helix</keyword>
<evidence type="ECO:0000313" key="7">
    <source>
        <dbReference type="EMBL" id="QLL30392.1"/>
    </source>
</evidence>
<proteinExistence type="predicted"/>
<feature type="region of interest" description="Disordered" evidence="5">
    <location>
        <begin position="278"/>
        <end position="300"/>
    </location>
</feature>
<evidence type="ECO:0000313" key="8">
    <source>
        <dbReference type="Proteomes" id="UP000515788"/>
    </source>
</evidence>
<evidence type="ECO:0008006" key="9">
    <source>
        <dbReference type="Google" id="ProtNLM"/>
    </source>
</evidence>
<keyword evidence="4 6" id="KW-0472">Membrane</keyword>
<dbReference type="RefSeq" id="XP_037137067.1">
    <property type="nucleotide sequence ID" value="XM_037281172.1"/>
</dbReference>
<feature type="transmembrane region" description="Helical" evidence="6">
    <location>
        <begin position="79"/>
        <end position="98"/>
    </location>
</feature>
<evidence type="ECO:0000256" key="1">
    <source>
        <dbReference type="ARBA" id="ARBA00004141"/>
    </source>
</evidence>
<feature type="transmembrane region" description="Helical" evidence="6">
    <location>
        <begin position="364"/>
        <end position="390"/>
    </location>
</feature>
<sequence>MMVFTEQIPRWLAYSIISSLLCICGGFCVPLISFIFRSRKNIDAKLVNYGLSLSAGSMMTTALYKMLPSSDPEKANQMSVFLGVLMGMSLSLFLKYLIHARASESLVQCAHDSELLHEHHEHEQITSDSDQEQGATVVDPMPTDATQTAEFIASQQVVGEQGALLKANESAKDRCRENLLKTRHTLLDLLSTVDAQTAECHHSDACVPMTKGEGLACVPPIVRLRPSITSLSKTDLPDEANGGTVGQQVSADLLGVPCLENEVGYDLENLSIYRQNFHSQRHSHRHDHTTSHQASSHDYGSLNYTDAGGSETAYRTHHHHHHFETPFSKLLSIGMQTCLVITLHKFPEGFIIFYTNQSSDVSKALGFSIFLSLCIHNFVEGFSMTLPFYAAFESKALALLVTAIFGGLSQPLGALIGYLIFRKKKTGGDMPHMDLYLSVTAGFLLVIGLEMLQTGTGFSQGHHHHEGEADEEIKSNHTSVNTCLKWCCVGALLILASGVFK</sequence>
<dbReference type="EMBL" id="CP059246">
    <property type="protein sequence ID" value="QLL30392.1"/>
    <property type="molecule type" value="Genomic_DNA"/>
</dbReference>
<reference evidence="7 8" key="1">
    <citation type="submission" date="2020-06" db="EMBL/GenBank/DDBJ databases">
        <title>The yeast mating-type switching endonuclease HO is a domesticated member of an unorthodox homing genetic element family.</title>
        <authorList>
            <person name="Coughlan A.Y."/>
            <person name="Lombardi L."/>
            <person name="Braun-Galleani S."/>
            <person name="Martos A.R."/>
            <person name="Galeote V."/>
            <person name="Bigey F."/>
            <person name="Dequin S."/>
            <person name="Byrne K.P."/>
            <person name="Wolfe K.H."/>
        </authorList>
    </citation>
    <scope>NUCLEOTIDE SEQUENCE [LARGE SCALE GENOMIC DNA]</scope>
    <source>
        <strain evidence="7 8">CBS764</strain>
    </source>
</reference>
<dbReference type="OrthoDB" id="262547at2759"/>
<dbReference type="KEGG" id="tgb:HG536_0A02090"/>
<evidence type="ECO:0000256" key="3">
    <source>
        <dbReference type="ARBA" id="ARBA00022989"/>
    </source>
</evidence>
<accession>A0A7G3ZA56</accession>
<dbReference type="PANTHER" id="PTHR11040:SF210">
    <property type="entry name" value="ZINC-REGULATED TRANSPORTER 3"/>
    <property type="match status" value="1"/>
</dbReference>
<evidence type="ECO:0000256" key="5">
    <source>
        <dbReference type="SAM" id="MobiDB-lite"/>
    </source>
</evidence>
<dbReference type="Pfam" id="PF02535">
    <property type="entry name" value="Zip"/>
    <property type="match status" value="1"/>
</dbReference>
<dbReference type="Proteomes" id="UP000515788">
    <property type="component" value="Chromosome 1"/>
</dbReference>
<name>A0A7G3ZA56_9SACH</name>
<dbReference type="AlphaFoldDB" id="A0A7G3ZA56"/>
<feature type="transmembrane region" description="Helical" evidence="6">
    <location>
        <begin position="12"/>
        <end position="34"/>
    </location>
</feature>
<comment type="subcellular location">
    <subcellularLocation>
        <location evidence="1">Membrane</location>
        <topology evidence="1">Multi-pass membrane protein</topology>
    </subcellularLocation>
</comment>
<feature type="transmembrane region" description="Helical" evidence="6">
    <location>
        <begin position="433"/>
        <end position="452"/>
    </location>
</feature>
<gene>
    <name evidence="7" type="ORF">HG536_0A02090</name>
</gene>
<feature type="transmembrane region" description="Helical" evidence="6">
    <location>
        <begin position="483"/>
        <end position="500"/>
    </location>
</feature>
<evidence type="ECO:0000256" key="2">
    <source>
        <dbReference type="ARBA" id="ARBA00022692"/>
    </source>
</evidence>
<dbReference type="GO" id="GO:0016020">
    <property type="term" value="C:membrane"/>
    <property type="evidence" value="ECO:0007669"/>
    <property type="project" value="UniProtKB-SubCell"/>
</dbReference>
<dbReference type="PANTHER" id="PTHR11040">
    <property type="entry name" value="ZINC/IRON TRANSPORTER"/>
    <property type="match status" value="1"/>
</dbReference>
<evidence type="ECO:0000256" key="6">
    <source>
        <dbReference type="SAM" id="Phobius"/>
    </source>
</evidence>
<dbReference type="GeneID" id="59323489"/>
<feature type="region of interest" description="Disordered" evidence="5">
    <location>
        <begin position="118"/>
        <end position="139"/>
    </location>
</feature>
<keyword evidence="2 6" id="KW-0812">Transmembrane</keyword>
<keyword evidence="8" id="KW-1185">Reference proteome</keyword>
<evidence type="ECO:0000256" key="4">
    <source>
        <dbReference type="ARBA" id="ARBA00023136"/>
    </source>
</evidence>
<feature type="transmembrane region" description="Helical" evidence="6">
    <location>
        <begin position="46"/>
        <end position="67"/>
    </location>
</feature>
<organism evidence="7 8">
    <name type="scientific">Torulaspora globosa</name>
    <dbReference type="NCBI Taxonomy" id="48254"/>
    <lineage>
        <taxon>Eukaryota</taxon>
        <taxon>Fungi</taxon>
        <taxon>Dikarya</taxon>
        <taxon>Ascomycota</taxon>
        <taxon>Saccharomycotina</taxon>
        <taxon>Saccharomycetes</taxon>
        <taxon>Saccharomycetales</taxon>
        <taxon>Saccharomycetaceae</taxon>
        <taxon>Torulaspora</taxon>
    </lineage>
</organism>
<dbReference type="GO" id="GO:0005385">
    <property type="term" value="F:zinc ion transmembrane transporter activity"/>
    <property type="evidence" value="ECO:0007669"/>
    <property type="project" value="TreeGrafter"/>
</dbReference>
<feature type="transmembrane region" description="Helical" evidence="6">
    <location>
        <begin position="396"/>
        <end position="421"/>
    </location>
</feature>
<protein>
    <recommendedName>
        <fullName evidence="9">Zinc/iron permease</fullName>
    </recommendedName>
</protein>
<dbReference type="InterPro" id="IPR003689">
    <property type="entry name" value="ZIP"/>
</dbReference>